<name>A0A2P5E1L4_PARAD</name>
<keyword evidence="3" id="KW-1185">Reference proteome</keyword>
<evidence type="ECO:0000256" key="1">
    <source>
        <dbReference type="SAM" id="MobiDB-lite"/>
    </source>
</evidence>
<dbReference type="Proteomes" id="UP000237105">
    <property type="component" value="Unassembled WGS sequence"/>
</dbReference>
<feature type="region of interest" description="Disordered" evidence="1">
    <location>
        <begin position="15"/>
        <end position="36"/>
    </location>
</feature>
<feature type="compositionally biased region" description="Basic and acidic residues" evidence="1">
    <location>
        <begin position="26"/>
        <end position="36"/>
    </location>
</feature>
<proteinExistence type="predicted"/>
<reference evidence="3" key="1">
    <citation type="submission" date="2016-06" db="EMBL/GenBank/DDBJ databases">
        <title>Parallel loss of symbiosis genes in relatives of nitrogen-fixing non-legume Parasponia.</title>
        <authorList>
            <person name="Van Velzen R."/>
            <person name="Holmer R."/>
            <person name="Bu F."/>
            <person name="Rutten L."/>
            <person name="Van Zeijl A."/>
            <person name="Liu W."/>
            <person name="Santuari L."/>
            <person name="Cao Q."/>
            <person name="Sharma T."/>
            <person name="Shen D."/>
            <person name="Roswanjaya Y."/>
            <person name="Wardhani T."/>
            <person name="Kalhor M.S."/>
            <person name="Jansen J."/>
            <person name="Van den Hoogen J."/>
            <person name="Gungor B."/>
            <person name="Hartog M."/>
            <person name="Hontelez J."/>
            <person name="Verver J."/>
            <person name="Yang W.-C."/>
            <person name="Schijlen E."/>
            <person name="Repin R."/>
            <person name="Schilthuizen M."/>
            <person name="Schranz E."/>
            <person name="Heidstra R."/>
            <person name="Miyata K."/>
            <person name="Fedorova E."/>
            <person name="Kohlen W."/>
            <person name="Bisseling T."/>
            <person name="Smit S."/>
            <person name="Geurts R."/>
        </authorList>
    </citation>
    <scope>NUCLEOTIDE SEQUENCE [LARGE SCALE GENOMIC DNA]</scope>
    <source>
        <strain evidence="3">cv. WU1-14</strain>
    </source>
</reference>
<dbReference type="EMBL" id="JXTB01000004">
    <property type="protein sequence ID" value="PON79397.1"/>
    <property type="molecule type" value="Genomic_DNA"/>
</dbReference>
<sequence>MLQLDYSSDAQIESFDLITYEQQDSSEQKESDSSDEREISARIILHTIELDSNDNSSSEEREDNTIVGEYGCETWESNITKTDLTEIEYNYNVPVNLRKPTSNRRRPVLEGKKLFRANLIGKLSSARKCFRRLCTSAVLVRYGFLPKGVTFQDGSYNESTQDLTSELIPVKVDPELLSSVSEEEKDTSSGAFHTKEKSASSDSPDIPVVHAGSLLEGARRVARTGPSIAREGLSPPVGSIPALEEAEYLALPLNF</sequence>
<protein>
    <submittedName>
        <fullName evidence="2">Uncharacterized protein</fullName>
    </submittedName>
</protein>
<evidence type="ECO:0000313" key="3">
    <source>
        <dbReference type="Proteomes" id="UP000237105"/>
    </source>
</evidence>
<accession>A0A2P5E1L4</accession>
<feature type="region of interest" description="Disordered" evidence="1">
    <location>
        <begin position="178"/>
        <end position="205"/>
    </location>
</feature>
<gene>
    <name evidence="2" type="ORF">PanWU01x14_011320</name>
</gene>
<dbReference type="AlphaFoldDB" id="A0A2P5E1L4"/>
<organism evidence="2 3">
    <name type="scientific">Parasponia andersonii</name>
    <name type="common">Sponia andersonii</name>
    <dbReference type="NCBI Taxonomy" id="3476"/>
    <lineage>
        <taxon>Eukaryota</taxon>
        <taxon>Viridiplantae</taxon>
        <taxon>Streptophyta</taxon>
        <taxon>Embryophyta</taxon>
        <taxon>Tracheophyta</taxon>
        <taxon>Spermatophyta</taxon>
        <taxon>Magnoliopsida</taxon>
        <taxon>eudicotyledons</taxon>
        <taxon>Gunneridae</taxon>
        <taxon>Pentapetalae</taxon>
        <taxon>rosids</taxon>
        <taxon>fabids</taxon>
        <taxon>Rosales</taxon>
        <taxon>Cannabaceae</taxon>
        <taxon>Parasponia</taxon>
    </lineage>
</organism>
<evidence type="ECO:0000313" key="2">
    <source>
        <dbReference type="EMBL" id="PON79397.1"/>
    </source>
</evidence>
<comment type="caution">
    <text evidence="2">The sequence shown here is derived from an EMBL/GenBank/DDBJ whole genome shotgun (WGS) entry which is preliminary data.</text>
</comment>